<evidence type="ECO:0000256" key="8">
    <source>
        <dbReference type="ARBA" id="ARBA00023002"/>
    </source>
</evidence>
<dbReference type="GO" id="GO:0046872">
    <property type="term" value="F:metal ion binding"/>
    <property type="evidence" value="ECO:0007669"/>
    <property type="project" value="UniProtKB-KW"/>
</dbReference>
<dbReference type="PANTHER" id="PTHR38011:SF7">
    <property type="entry name" value="2,5-DIAMINO-6-RIBOSYLAMINO-4(3H)-PYRIMIDINONE 5'-PHOSPHATE REDUCTASE"/>
    <property type="match status" value="1"/>
</dbReference>
<dbReference type="EMBL" id="FPHJ01000066">
    <property type="protein sequence ID" value="SFV69432.1"/>
    <property type="molecule type" value="Genomic_DNA"/>
</dbReference>
<dbReference type="PANTHER" id="PTHR38011">
    <property type="entry name" value="DIHYDROFOLATE REDUCTASE FAMILY PROTEIN (AFU_ORTHOLOGUE AFUA_8G06820)"/>
    <property type="match status" value="1"/>
</dbReference>
<evidence type="ECO:0000256" key="7">
    <source>
        <dbReference type="ARBA" id="ARBA00022857"/>
    </source>
</evidence>
<keyword evidence="5 11" id="KW-0378">Hydrolase</keyword>
<dbReference type="Gene3D" id="3.40.430.10">
    <property type="entry name" value="Dihydrofolate Reductase, subunit A"/>
    <property type="match status" value="1"/>
</dbReference>
<evidence type="ECO:0000259" key="10">
    <source>
        <dbReference type="PROSITE" id="PS51747"/>
    </source>
</evidence>
<dbReference type="InterPro" id="IPR002125">
    <property type="entry name" value="CMP_dCMP_dom"/>
</dbReference>
<dbReference type="GO" id="GO:0009231">
    <property type="term" value="P:riboflavin biosynthetic process"/>
    <property type="evidence" value="ECO:0007669"/>
    <property type="project" value="UniProtKB-UniPathway"/>
</dbReference>
<dbReference type="GO" id="GO:0008703">
    <property type="term" value="F:5-amino-6-(5-phosphoribosylamino)uracil reductase activity"/>
    <property type="evidence" value="ECO:0007669"/>
    <property type="project" value="UniProtKB-EC"/>
</dbReference>
<evidence type="ECO:0000256" key="4">
    <source>
        <dbReference type="ARBA" id="ARBA00022723"/>
    </source>
</evidence>
<dbReference type="GO" id="GO:0008835">
    <property type="term" value="F:diaminohydroxyphosphoribosylaminopyrimidine deaminase activity"/>
    <property type="evidence" value="ECO:0007669"/>
    <property type="project" value="UniProtKB-EC"/>
</dbReference>
<keyword evidence="6" id="KW-0862">Zinc</keyword>
<evidence type="ECO:0000256" key="9">
    <source>
        <dbReference type="ARBA" id="ARBA00023268"/>
    </source>
</evidence>
<accession>A0A1W1CUS7</accession>
<sequence>MKFSKYDIEMMSHAISLAKKGIYTARPNPMVGCVIVKNNTIIGQGYHQKYGGNHAEINALEKTKNPNGSTVYLTLEPCFHTGKTPPCVDDLIKAKVKKVIIAMLDVNPLTTNKSVKKLQQNNIEVLVGLLEKEARELNKGFIKRITTGIPFIRAKIAMSLDGKTAMQNGESKWITGEEARADVQKLRAESDVILTGVNTILLDNPSLTVRDINCTQPLRIILDRNNRLKNQKLTVLTDKHKTLILNENLNSVLKRLGKMEINNVLLETGSILFSAMLKEKLIDEIIIYTAPILLGKTAKNILDLDIQNMADKIKLTQINTQIIGNDTKTIYEVIN</sequence>
<comment type="pathway">
    <text evidence="2">Cofactor biosynthesis; riboflavin biosynthesis; 5-amino-6-(D-ribitylamino)uracil from GTP: step 2/4.</text>
</comment>
<dbReference type="SUPFAM" id="SSF53597">
    <property type="entry name" value="Dihydrofolate reductase-like"/>
    <property type="match status" value="1"/>
</dbReference>
<dbReference type="InterPro" id="IPR002734">
    <property type="entry name" value="RibDG_C"/>
</dbReference>
<dbReference type="Pfam" id="PF00383">
    <property type="entry name" value="dCMP_cyt_deam_1"/>
    <property type="match status" value="1"/>
</dbReference>
<dbReference type="PROSITE" id="PS51747">
    <property type="entry name" value="CYT_DCMP_DEAMINASES_2"/>
    <property type="match status" value="1"/>
</dbReference>
<dbReference type="InterPro" id="IPR016193">
    <property type="entry name" value="Cytidine_deaminase-like"/>
</dbReference>
<keyword evidence="4" id="KW-0479">Metal-binding</keyword>
<dbReference type="PIRSF" id="PIRSF006769">
    <property type="entry name" value="RibD"/>
    <property type="match status" value="1"/>
</dbReference>
<evidence type="ECO:0000256" key="2">
    <source>
        <dbReference type="ARBA" id="ARBA00004882"/>
    </source>
</evidence>
<dbReference type="NCBIfam" id="TIGR00326">
    <property type="entry name" value="eubact_ribD"/>
    <property type="match status" value="1"/>
</dbReference>
<gene>
    <name evidence="11" type="ORF">MNB_SUP05-5-141</name>
</gene>
<dbReference type="EC" id="3.5.4.26" evidence="11"/>
<dbReference type="AlphaFoldDB" id="A0A1W1CUS7"/>
<dbReference type="SUPFAM" id="SSF53927">
    <property type="entry name" value="Cytidine deaminase-like"/>
    <property type="match status" value="1"/>
</dbReference>
<dbReference type="UniPathway" id="UPA00275">
    <property type="reaction ID" value="UER00402"/>
</dbReference>
<name>A0A1W1CUS7_9ZZZZ</name>
<dbReference type="CDD" id="cd01284">
    <property type="entry name" value="Riboflavin_deaminase-reductase"/>
    <property type="match status" value="1"/>
</dbReference>
<dbReference type="InterPro" id="IPR024072">
    <property type="entry name" value="DHFR-like_dom_sf"/>
</dbReference>
<keyword evidence="8 11" id="KW-0560">Oxidoreductase</keyword>
<keyword evidence="9" id="KW-0511">Multifunctional enzyme</keyword>
<dbReference type="InterPro" id="IPR004794">
    <property type="entry name" value="Eubact_RibD"/>
</dbReference>
<dbReference type="EC" id="1.1.1.193" evidence="11"/>
<comment type="pathway">
    <text evidence="3">Cofactor biosynthesis; riboflavin biosynthesis; 5-amino-6-(D-ribitylamino)uracil from GTP: step 3/4.</text>
</comment>
<evidence type="ECO:0000256" key="5">
    <source>
        <dbReference type="ARBA" id="ARBA00022801"/>
    </source>
</evidence>
<evidence type="ECO:0000313" key="11">
    <source>
        <dbReference type="EMBL" id="SFV69432.1"/>
    </source>
</evidence>
<evidence type="ECO:0000256" key="3">
    <source>
        <dbReference type="ARBA" id="ARBA00004910"/>
    </source>
</evidence>
<proteinExistence type="predicted"/>
<protein>
    <submittedName>
        <fullName evidence="11">Diaminohydroxyphosphoribosylaminopyrimidine deaminase / 5-amino-6-(5-phosphoribosylamino)uracil reductase</fullName>
        <ecNumber evidence="11">1.1.1.193</ecNumber>
        <ecNumber evidence="11">3.5.4.26</ecNumber>
    </submittedName>
</protein>
<reference evidence="11" key="1">
    <citation type="submission" date="2016-10" db="EMBL/GenBank/DDBJ databases">
        <authorList>
            <person name="de Groot N.N."/>
        </authorList>
    </citation>
    <scope>NUCLEOTIDE SEQUENCE</scope>
</reference>
<dbReference type="Gene3D" id="3.40.140.10">
    <property type="entry name" value="Cytidine Deaminase, domain 2"/>
    <property type="match status" value="1"/>
</dbReference>
<dbReference type="Pfam" id="PF01872">
    <property type="entry name" value="RibD_C"/>
    <property type="match status" value="1"/>
</dbReference>
<dbReference type="InterPro" id="IPR050765">
    <property type="entry name" value="Riboflavin_Biosynth_HTPR"/>
</dbReference>
<evidence type="ECO:0000256" key="1">
    <source>
        <dbReference type="ARBA" id="ARBA00001947"/>
    </source>
</evidence>
<dbReference type="FunFam" id="3.40.140.10:FF:000025">
    <property type="entry name" value="Riboflavin biosynthesis protein RibD"/>
    <property type="match status" value="1"/>
</dbReference>
<organism evidence="11">
    <name type="scientific">hydrothermal vent metagenome</name>
    <dbReference type="NCBI Taxonomy" id="652676"/>
    <lineage>
        <taxon>unclassified sequences</taxon>
        <taxon>metagenomes</taxon>
        <taxon>ecological metagenomes</taxon>
    </lineage>
</organism>
<feature type="domain" description="CMP/dCMP-type deaminase" evidence="10">
    <location>
        <begin position="6"/>
        <end position="126"/>
    </location>
</feature>
<comment type="cofactor">
    <cofactor evidence="1">
        <name>Zn(2+)</name>
        <dbReference type="ChEBI" id="CHEBI:29105"/>
    </cofactor>
</comment>
<evidence type="ECO:0000256" key="6">
    <source>
        <dbReference type="ARBA" id="ARBA00022833"/>
    </source>
</evidence>
<keyword evidence="7" id="KW-0521">NADP</keyword>